<feature type="transmembrane region" description="Helical" evidence="6">
    <location>
        <begin position="12"/>
        <end position="35"/>
    </location>
</feature>
<evidence type="ECO:0000313" key="8">
    <source>
        <dbReference type="EMBL" id="GCB20131.1"/>
    </source>
</evidence>
<dbReference type="Proteomes" id="UP000286921">
    <property type="component" value="Unassembled WGS sequence"/>
</dbReference>
<evidence type="ECO:0000259" key="7">
    <source>
        <dbReference type="Pfam" id="PF20684"/>
    </source>
</evidence>
<comment type="similarity">
    <text evidence="5">Belongs to the SAT4 family.</text>
</comment>
<reference evidence="8 9" key="1">
    <citation type="submission" date="2016-09" db="EMBL/GenBank/DDBJ databases">
        <title>Aspergillus awamori IFM 58123T.</title>
        <authorList>
            <person name="Kusuya Y."/>
            <person name="Shimizu M."/>
            <person name="Takahashi H."/>
            <person name="Yaguchi T."/>
        </authorList>
    </citation>
    <scope>NUCLEOTIDE SEQUENCE [LARGE SCALE GENOMIC DNA]</scope>
    <source>
        <strain evidence="8 9">IFM 58123</strain>
    </source>
</reference>
<comment type="caution">
    <text evidence="8">The sequence shown here is derived from an EMBL/GenBank/DDBJ whole genome shotgun (WGS) entry which is preliminary data.</text>
</comment>
<proteinExistence type="inferred from homology"/>
<evidence type="ECO:0000256" key="6">
    <source>
        <dbReference type="SAM" id="Phobius"/>
    </source>
</evidence>
<protein>
    <recommendedName>
        <fullName evidence="7">Rhodopsin domain-containing protein</fullName>
    </recommendedName>
</protein>
<dbReference type="PANTHER" id="PTHR33048:SF47">
    <property type="entry name" value="INTEGRAL MEMBRANE PROTEIN-RELATED"/>
    <property type="match status" value="1"/>
</dbReference>
<keyword evidence="4 6" id="KW-0472">Membrane</keyword>
<dbReference type="Pfam" id="PF20684">
    <property type="entry name" value="Fung_rhodopsin"/>
    <property type="match status" value="1"/>
</dbReference>
<evidence type="ECO:0000256" key="5">
    <source>
        <dbReference type="ARBA" id="ARBA00038359"/>
    </source>
</evidence>
<dbReference type="EMBL" id="BDHI01000007">
    <property type="protein sequence ID" value="GCB20131.1"/>
    <property type="molecule type" value="Genomic_DNA"/>
</dbReference>
<feature type="transmembrane region" description="Helical" evidence="6">
    <location>
        <begin position="174"/>
        <end position="194"/>
    </location>
</feature>
<dbReference type="AlphaFoldDB" id="A0A401KLL2"/>
<evidence type="ECO:0000256" key="4">
    <source>
        <dbReference type="ARBA" id="ARBA00023136"/>
    </source>
</evidence>
<feature type="transmembrane region" description="Helical" evidence="6">
    <location>
        <begin position="92"/>
        <end position="112"/>
    </location>
</feature>
<keyword evidence="9" id="KW-1185">Reference proteome</keyword>
<dbReference type="PANTHER" id="PTHR33048">
    <property type="entry name" value="PTH11-LIKE INTEGRAL MEMBRANE PROTEIN (AFU_ORTHOLOGUE AFUA_5G11245)"/>
    <property type="match status" value="1"/>
</dbReference>
<keyword evidence="2 6" id="KW-0812">Transmembrane</keyword>
<evidence type="ECO:0000256" key="2">
    <source>
        <dbReference type="ARBA" id="ARBA00022692"/>
    </source>
</evidence>
<feature type="transmembrane region" description="Helical" evidence="6">
    <location>
        <begin position="119"/>
        <end position="145"/>
    </location>
</feature>
<evidence type="ECO:0000256" key="3">
    <source>
        <dbReference type="ARBA" id="ARBA00022989"/>
    </source>
</evidence>
<dbReference type="InterPro" id="IPR052337">
    <property type="entry name" value="SAT4-like"/>
</dbReference>
<organism evidence="8 9">
    <name type="scientific">Aspergillus awamori</name>
    <name type="common">Black koji mold</name>
    <dbReference type="NCBI Taxonomy" id="105351"/>
    <lineage>
        <taxon>Eukaryota</taxon>
        <taxon>Fungi</taxon>
        <taxon>Dikarya</taxon>
        <taxon>Ascomycota</taxon>
        <taxon>Pezizomycotina</taxon>
        <taxon>Eurotiomycetes</taxon>
        <taxon>Eurotiomycetidae</taxon>
        <taxon>Eurotiales</taxon>
        <taxon>Aspergillaceae</taxon>
        <taxon>Aspergillus</taxon>
    </lineage>
</organism>
<gene>
    <name evidence="8" type="ORF">AAWM_03016</name>
</gene>
<feature type="domain" description="Rhodopsin" evidence="7">
    <location>
        <begin position="28"/>
        <end position="263"/>
    </location>
</feature>
<evidence type="ECO:0000256" key="1">
    <source>
        <dbReference type="ARBA" id="ARBA00004141"/>
    </source>
</evidence>
<feature type="transmembrane region" description="Helical" evidence="6">
    <location>
        <begin position="47"/>
        <end position="72"/>
    </location>
</feature>
<feature type="transmembrane region" description="Helical" evidence="6">
    <location>
        <begin position="201"/>
        <end position="218"/>
    </location>
</feature>
<dbReference type="GO" id="GO:0016020">
    <property type="term" value="C:membrane"/>
    <property type="evidence" value="ECO:0007669"/>
    <property type="project" value="UniProtKB-SubCell"/>
</dbReference>
<sequence length="390" mass="42402">MSINGGEGTKLIVASVILWTLSTIAVLLRAIAIWIRKAGWKSHDYLTALALFGLTGFVIDDIVGVLAGAYGWNITSVPTDKLTISLKVLFSSQWFFCLAVAAFRLAILCLYLDLFRGNWFRWCTITTMALVTLYWMASVLTIALLCRPINANWDISINRTCGDITKVEFASGSFNLAVDLLIVSLPMPIVWGLNMPKEKKISVTAAFLLGLITAGVNIERIIQTKTCDGTNITYCALDASILCMAEIACGILVSCAPTLGPIFFRSRVEVVKPPEKPRRGLRTFGSIGRSLSRRKQRVDTVALLGSLDDEFERVGEGIHPQQMAHLPSPGAFYQTNPSQITVQNSLSGVPGVSTEMLGLHLGVAAVRGESRLHQLAEAALTAVNTSWLGL</sequence>
<name>A0A401KLL2_ASPAW</name>
<keyword evidence="3 6" id="KW-1133">Transmembrane helix</keyword>
<dbReference type="InterPro" id="IPR049326">
    <property type="entry name" value="Rhodopsin_dom_fungi"/>
</dbReference>
<evidence type="ECO:0000313" key="9">
    <source>
        <dbReference type="Proteomes" id="UP000286921"/>
    </source>
</evidence>
<accession>A0A401KLL2</accession>
<comment type="subcellular location">
    <subcellularLocation>
        <location evidence="1">Membrane</location>
        <topology evidence="1">Multi-pass membrane protein</topology>
    </subcellularLocation>
</comment>